<proteinExistence type="predicted"/>
<feature type="compositionally biased region" description="Basic and acidic residues" evidence="1">
    <location>
        <begin position="444"/>
        <end position="457"/>
    </location>
</feature>
<feature type="region of interest" description="Disordered" evidence="1">
    <location>
        <begin position="444"/>
        <end position="467"/>
    </location>
</feature>
<feature type="domain" description="WH2" evidence="3">
    <location>
        <begin position="389"/>
        <end position="408"/>
    </location>
</feature>
<dbReference type="PROSITE" id="PS51082">
    <property type="entry name" value="WH2"/>
    <property type="match status" value="1"/>
</dbReference>
<evidence type="ECO:0000313" key="4">
    <source>
        <dbReference type="EMBL" id="CAF1622746.1"/>
    </source>
</evidence>
<feature type="domain" description="WH1" evidence="2">
    <location>
        <begin position="1"/>
        <end position="48"/>
    </location>
</feature>
<dbReference type="PROSITE" id="PS50229">
    <property type="entry name" value="WH1"/>
    <property type="match status" value="1"/>
</dbReference>
<dbReference type="GO" id="GO:0003779">
    <property type="term" value="F:actin binding"/>
    <property type="evidence" value="ECO:0007669"/>
    <property type="project" value="InterPro"/>
</dbReference>
<feature type="region of interest" description="Disordered" evidence="1">
    <location>
        <begin position="42"/>
        <end position="70"/>
    </location>
</feature>
<dbReference type="SUPFAM" id="SSF50729">
    <property type="entry name" value="PH domain-like"/>
    <property type="match status" value="1"/>
</dbReference>
<keyword evidence="5" id="KW-1185">Reference proteome</keyword>
<feature type="compositionally biased region" description="Pro residues" evidence="1">
    <location>
        <begin position="293"/>
        <end position="310"/>
    </location>
</feature>
<dbReference type="InterPro" id="IPR011993">
    <property type="entry name" value="PH-like_dom_sf"/>
</dbReference>
<dbReference type="InterPro" id="IPR003124">
    <property type="entry name" value="WH2_dom"/>
</dbReference>
<comment type="caution">
    <text evidence="4">The sequence shown here is derived from an EMBL/GenBank/DDBJ whole genome shotgun (WGS) entry which is preliminary data.</text>
</comment>
<organism evidence="4 5">
    <name type="scientific">Adineta ricciae</name>
    <name type="common">Rotifer</name>
    <dbReference type="NCBI Taxonomy" id="249248"/>
    <lineage>
        <taxon>Eukaryota</taxon>
        <taxon>Metazoa</taxon>
        <taxon>Spiralia</taxon>
        <taxon>Gnathifera</taxon>
        <taxon>Rotifera</taxon>
        <taxon>Eurotatoria</taxon>
        <taxon>Bdelloidea</taxon>
        <taxon>Adinetida</taxon>
        <taxon>Adinetidae</taxon>
        <taxon>Adineta</taxon>
    </lineage>
</organism>
<feature type="compositionally biased region" description="Polar residues" evidence="1">
    <location>
        <begin position="400"/>
        <end position="430"/>
    </location>
</feature>
<sequence length="467" mass="49670">VPAVLRLEKALDVFYTFDGSNCKIGINFVDRDEAQTFWHHFHSKQEDRQKKKRNHPPAKVLPPNIQPPNASPGVSAMMGGIRHPPPAVVQTPIPLGAAPETISKKSHTKNPGFFTIGRRKKVARPDISAPIQSTLVHVGHIGTKDSFFNDDSQKQMFETVLAGMGISREDELYVREIIKTDGGLQKLLAKSTPASRDANANHHEQPQQMLSAPPEIPPRSYQTMGRSNGGRAPHQDISAPSSLNNQSTSNRPQPFQEMFNPPSALNQHPAPNIPPRPPFRTPDNSHSVSHGPAAPPVPPPPPPPPPPPLQGSPAVEPSRGHAPPAPPPPVPPPPPPPPPMPANFMNQTPGSSGGIPAPPPPPPPPPPSSGGSSSASRNPPPSIPAAASGRDDLMSAIRNFGSSSLKPHTKATSTAPVNDELSSGDSSPGVQDTMAKNIMKILAERREKLVGPERGDDSDSSGSEWSN</sequence>
<feature type="compositionally biased region" description="Pro residues" evidence="1">
    <location>
        <begin position="356"/>
        <end position="368"/>
    </location>
</feature>
<dbReference type="PRINTS" id="PR01217">
    <property type="entry name" value="PRICHEXTENSN"/>
</dbReference>
<feature type="region of interest" description="Disordered" evidence="1">
    <location>
        <begin position="191"/>
        <end position="432"/>
    </location>
</feature>
<feature type="compositionally biased region" description="Pro residues" evidence="1">
    <location>
        <begin position="323"/>
        <end position="341"/>
    </location>
</feature>
<reference evidence="4" key="1">
    <citation type="submission" date="2021-02" db="EMBL/GenBank/DDBJ databases">
        <authorList>
            <person name="Nowell W R."/>
        </authorList>
    </citation>
    <scope>NUCLEOTIDE SEQUENCE</scope>
</reference>
<dbReference type="AlphaFoldDB" id="A0A816CHB8"/>
<gene>
    <name evidence="4" type="ORF">XAT740_LOCUS50469</name>
</gene>
<evidence type="ECO:0000313" key="5">
    <source>
        <dbReference type="Proteomes" id="UP000663828"/>
    </source>
</evidence>
<evidence type="ECO:0000259" key="3">
    <source>
        <dbReference type="PROSITE" id="PS51082"/>
    </source>
</evidence>
<dbReference type="EMBL" id="CAJNOR010007755">
    <property type="protein sequence ID" value="CAF1622746.1"/>
    <property type="molecule type" value="Genomic_DNA"/>
</dbReference>
<evidence type="ECO:0000256" key="1">
    <source>
        <dbReference type="SAM" id="MobiDB-lite"/>
    </source>
</evidence>
<name>A0A816CHB8_ADIRI</name>
<evidence type="ECO:0000259" key="2">
    <source>
        <dbReference type="PROSITE" id="PS50229"/>
    </source>
</evidence>
<dbReference type="InterPro" id="IPR000697">
    <property type="entry name" value="WH1/EVH1_dom"/>
</dbReference>
<dbReference type="Gene3D" id="2.30.29.30">
    <property type="entry name" value="Pleckstrin-homology domain (PH domain)/Phosphotyrosine-binding domain (PTB)"/>
    <property type="match status" value="1"/>
</dbReference>
<feature type="non-terminal residue" evidence="4">
    <location>
        <position position="1"/>
    </location>
</feature>
<feature type="compositionally biased region" description="Pro residues" evidence="1">
    <location>
        <begin position="271"/>
        <end position="280"/>
    </location>
</feature>
<dbReference type="Proteomes" id="UP000663828">
    <property type="component" value="Unassembled WGS sequence"/>
</dbReference>
<feature type="compositionally biased region" description="Polar residues" evidence="1">
    <location>
        <begin position="238"/>
        <end position="253"/>
    </location>
</feature>
<accession>A0A816CHB8</accession>
<protein>
    <submittedName>
        <fullName evidence="4">Uncharacterized protein</fullName>
    </submittedName>
</protein>